<evidence type="ECO:0000313" key="1">
    <source>
        <dbReference type="EMBL" id="VUD36428.1"/>
    </source>
</evidence>
<dbReference type="Gene3D" id="1.10.4120.20">
    <property type="match status" value="1"/>
</dbReference>
<dbReference type="Proteomes" id="UP000422537">
    <property type="component" value="Chromosome"/>
</dbReference>
<proteinExistence type="predicted"/>
<dbReference type="GeneID" id="56215476"/>
<dbReference type="KEGG" id="vg:56215476"/>
<dbReference type="RefSeq" id="YP_009909861.1">
    <property type="nucleotide sequence ID" value="NC_049952.1"/>
</dbReference>
<protein>
    <submittedName>
        <fullName evidence="1">EspM2 effector protein</fullName>
    </submittedName>
</protein>
<reference evidence="1" key="1">
    <citation type="submission" date="2020-02" db="EMBL/GenBank/DDBJ databases">
        <authorList>
            <person name="Petit M.-A."/>
            <person name="Lossouarn J."/>
        </authorList>
    </citation>
    <scope>NUCLEOTIDE SEQUENCE</scope>
</reference>
<dbReference type="Pfam" id="PF03278">
    <property type="entry name" value="IpaB_EvcA"/>
    <property type="match status" value="1"/>
</dbReference>
<evidence type="ECO:0000313" key="2">
    <source>
        <dbReference type="Proteomes" id="UP000422537"/>
    </source>
</evidence>
<accession>A0A653FS40</accession>
<keyword evidence="2" id="KW-1185">Reference proteome</keyword>
<dbReference type="InterPro" id="IPR004959">
    <property type="entry name" value="Bac_effector_IpgB-like"/>
</dbReference>
<dbReference type="EMBL" id="LR595859">
    <property type="protein sequence ID" value="VUD36428.1"/>
    <property type="molecule type" value="Genomic_DNA"/>
</dbReference>
<sequence length="139" mass="15892">MVGKQCTKNIDGWIKDERVVYPSRVINQEIDNYCFQKNVKISTEERKRVFSLVSQEYELALDVKAAQSSINHTIMGSASFCKKMDALSGGMSRNVKNRTSDSIANLLADKFYQKHIDSDVDIVKLRNEIPDYLRRAIQA</sequence>
<organism evidence="1">
    <name type="scientific">Escherichia phage 2B8</name>
    <dbReference type="NCBI Taxonomy" id="2847056"/>
    <lineage>
        <taxon>Viruses</taxon>
        <taxon>Duplodnaviria</taxon>
        <taxon>Heunggongvirae</taxon>
        <taxon>Uroviricota</taxon>
        <taxon>Caudoviricetes</taxon>
        <taxon>Alegriavirus</taxon>
        <taxon>Alegriavirus av2B8</taxon>
    </lineage>
</organism>
<name>A0A653FS40_9CAUD</name>